<proteinExistence type="predicted"/>
<dbReference type="PROSITE" id="PS51186">
    <property type="entry name" value="GNAT"/>
    <property type="match status" value="1"/>
</dbReference>
<evidence type="ECO:0000259" key="1">
    <source>
        <dbReference type="PROSITE" id="PS51186"/>
    </source>
</evidence>
<dbReference type="CDD" id="cd04301">
    <property type="entry name" value="NAT_SF"/>
    <property type="match status" value="1"/>
</dbReference>
<dbReference type="PANTHER" id="PTHR37817">
    <property type="entry name" value="N-ACETYLTRANSFERASE EIS"/>
    <property type="match status" value="1"/>
</dbReference>
<reference evidence="2 3" key="1">
    <citation type="submission" date="2021-12" db="EMBL/GenBank/DDBJ databases">
        <title>Genome sequence of Kibdelosporangium philippinense ATCC 49844.</title>
        <authorList>
            <person name="Fedorov E.A."/>
            <person name="Omeragic M."/>
            <person name="Shalygina K.F."/>
            <person name="Maclea K.S."/>
        </authorList>
    </citation>
    <scope>NUCLEOTIDE SEQUENCE [LARGE SCALE GENOMIC DNA]</scope>
    <source>
        <strain evidence="2 3">ATCC 49844</strain>
    </source>
</reference>
<dbReference type="EMBL" id="JAJVCN010000004">
    <property type="protein sequence ID" value="MCE7010236.1"/>
    <property type="molecule type" value="Genomic_DNA"/>
</dbReference>
<keyword evidence="3" id="KW-1185">Reference proteome</keyword>
<protein>
    <submittedName>
        <fullName evidence="2">GNAT family N-acetyltransferase</fullName>
    </submittedName>
</protein>
<sequence length="238" mass="26000">MDLDPQLANCRDYWLGWGIADRSADSLVYYRSGLANPMLNGVLRLSDDNVDDAIAQLAGVPWVWWVGPDSAPETARRLTDRGAAKILTWPIMTIRLDRVAEVECPPRVKIETVDDNVGEFVSTWAPSLGVAPELVDDCVRVETEWQNTVRVVARIDGQAVGTAQMLDAHDVAGIYVVTTAEPHRCQGIGTALTVAALRAGQERGLRIGTLQSTPLGTPVYARMGFETVGEYNLFHVPS</sequence>
<dbReference type="SUPFAM" id="SSF55729">
    <property type="entry name" value="Acyl-CoA N-acyltransferases (Nat)"/>
    <property type="match status" value="1"/>
</dbReference>
<dbReference type="PANTHER" id="PTHR37817:SF1">
    <property type="entry name" value="N-ACETYLTRANSFERASE EIS"/>
    <property type="match status" value="1"/>
</dbReference>
<dbReference type="InterPro" id="IPR016181">
    <property type="entry name" value="Acyl_CoA_acyltransferase"/>
</dbReference>
<evidence type="ECO:0000313" key="2">
    <source>
        <dbReference type="EMBL" id="MCE7010236.1"/>
    </source>
</evidence>
<dbReference type="Proteomes" id="UP001521150">
    <property type="component" value="Unassembled WGS sequence"/>
</dbReference>
<organism evidence="2 3">
    <name type="scientific">Kibdelosporangium philippinense</name>
    <dbReference type="NCBI Taxonomy" id="211113"/>
    <lineage>
        <taxon>Bacteria</taxon>
        <taxon>Bacillati</taxon>
        <taxon>Actinomycetota</taxon>
        <taxon>Actinomycetes</taxon>
        <taxon>Pseudonocardiales</taxon>
        <taxon>Pseudonocardiaceae</taxon>
        <taxon>Kibdelosporangium</taxon>
    </lineage>
</organism>
<dbReference type="RefSeq" id="WP_233731768.1">
    <property type="nucleotide sequence ID" value="NZ_JAJVCN010000004.1"/>
</dbReference>
<dbReference type="InterPro" id="IPR000182">
    <property type="entry name" value="GNAT_dom"/>
</dbReference>
<comment type="caution">
    <text evidence="2">The sequence shown here is derived from an EMBL/GenBank/DDBJ whole genome shotgun (WGS) entry which is preliminary data.</text>
</comment>
<gene>
    <name evidence="2" type="ORF">LWC34_46650</name>
</gene>
<dbReference type="Pfam" id="PF13673">
    <property type="entry name" value="Acetyltransf_10"/>
    <property type="match status" value="1"/>
</dbReference>
<dbReference type="InterPro" id="IPR051554">
    <property type="entry name" value="Acetyltransferase_Eis"/>
</dbReference>
<evidence type="ECO:0000313" key="3">
    <source>
        <dbReference type="Proteomes" id="UP001521150"/>
    </source>
</evidence>
<name>A0ABS8ZR87_9PSEU</name>
<dbReference type="Gene3D" id="3.40.630.30">
    <property type="match status" value="1"/>
</dbReference>
<feature type="domain" description="N-acetyltransferase" evidence="1">
    <location>
        <begin position="108"/>
        <end position="238"/>
    </location>
</feature>
<accession>A0ABS8ZR87</accession>